<dbReference type="Proteomes" id="UP000232455">
    <property type="component" value="Unassembled WGS sequence"/>
</dbReference>
<accession>A0ABX4Q7V6</accession>
<dbReference type="EMBL" id="PHHE01000001">
    <property type="protein sequence ID" value="PKA72866.1"/>
    <property type="molecule type" value="Genomic_DNA"/>
</dbReference>
<keyword evidence="2" id="KW-1185">Reference proteome</keyword>
<proteinExistence type="predicted"/>
<protein>
    <submittedName>
        <fullName evidence="1">Uncharacterized protein</fullName>
    </submittedName>
</protein>
<sequence length="135" mass="15088">MSVKQSIASHIDGLHEAGLATVMYTITGRIDMPRLCRSFNMFVQRKHPGVTQHHFFWFKTGKGVVISYAGNSFLLHAVEQFMTKAIKLGIVGGATLEYSGRSKRAFMTLLDERLSHFTPIANVRSFGGTHRNMGE</sequence>
<evidence type="ECO:0000313" key="1">
    <source>
        <dbReference type="EMBL" id="PKA72866.1"/>
    </source>
</evidence>
<reference evidence="1 2" key="1">
    <citation type="submission" date="2017-11" db="EMBL/GenBank/DDBJ databases">
        <title>Genome sequencing of a diverse group of Pseudomonas species.</title>
        <authorList>
            <person name="Loper J."/>
        </authorList>
    </citation>
    <scope>NUCLEOTIDE SEQUENCE [LARGE SCALE GENOMIC DNA]</scope>
    <source>
        <strain evidence="1 2">LMG 25716</strain>
    </source>
</reference>
<organism evidence="1 2">
    <name type="scientific">Pseudomonas baetica</name>
    <dbReference type="NCBI Taxonomy" id="674054"/>
    <lineage>
        <taxon>Bacteria</taxon>
        <taxon>Pseudomonadati</taxon>
        <taxon>Pseudomonadota</taxon>
        <taxon>Gammaproteobacteria</taxon>
        <taxon>Pseudomonadales</taxon>
        <taxon>Pseudomonadaceae</taxon>
        <taxon>Pseudomonas</taxon>
    </lineage>
</organism>
<gene>
    <name evidence="1" type="ORF">ATI02_5967</name>
</gene>
<dbReference type="RefSeq" id="WP_100848130.1">
    <property type="nucleotide sequence ID" value="NZ_PHHE01000001.1"/>
</dbReference>
<name>A0ABX4Q7V6_9PSED</name>
<comment type="caution">
    <text evidence="1">The sequence shown here is derived from an EMBL/GenBank/DDBJ whole genome shotgun (WGS) entry which is preliminary data.</text>
</comment>
<evidence type="ECO:0000313" key="2">
    <source>
        <dbReference type="Proteomes" id="UP000232455"/>
    </source>
</evidence>